<dbReference type="AlphaFoldDB" id="A0A9E7N916"/>
<keyword evidence="3" id="KW-1185">Reference proteome</keyword>
<dbReference type="EMBL" id="CP100355">
    <property type="protein sequence ID" value="UTF52593.1"/>
    <property type="molecule type" value="Genomic_DNA"/>
</dbReference>
<gene>
    <name evidence="2" type="ORF">NGM29_12445</name>
</gene>
<name>A0A9E7N916_9EURY</name>
<dbReference type="InterPro" id="IPR040624">
    <property type="entry name" value="HalOD1"/>
</dbReference>
<evidence type="ECO:0000313" key="2">
    <source>
        <dbReference type="EMBL" id="UTF52593.1"/>
    </source>
</evidence>
<dbReference type="Pfam" id="PF18545">
    <property type="entry name" value="HalOD1"/>
    <property type="match status" value="1"/>
</dbReference>
<evidence type="ECO:0000313" key="3">
    <source>
        <dbReference type="Proteomes" id="UP001056855"/>
    </source>
</evidence>
<organism evidence="2 3">
    <name type="scientific">Natronosalvus rutilus</name>
    <dbReference type="NCBI Taxonomy" id="2953753"/>
    <lineage>
        <taxon>Archaea</taxon>
        <taxon>Methanobacteriati</taxon>
        <taxon>Methanobacteriota</taxon>
        <taxon>Stenosarchaea group</taxon>
        <taxon>Halobacteria</taxon>
        <taxon>Halobacteriales</taxon>
        <taxon>Natrialbaceae</taxon>
        <taxon>Natronosalvus</taxon>
    </lineage>
</organism>
<accession>A0A9E7N916</accession>
<sequence>MRAIAVIEDVDPMDSPTALGMTLYDHIDPTALDRLLNDTADRTGVTVDLTLHNGHQYAVQIPDGGELVVEKPA</sequence>
<dbReference type="Proteomes" id="UP001056855">
    <property type="component" value="Chromosome"/>
</dbReference>
<feature type="domain" description="Halobacterial output" evidence="1">
    <location>
        <begin position="2"/>
        <end position="70"/>
    </location>
</feature>
<reference evidence="2" key="1">
    <citation type="submission" date="2022-06" db="EMBL/GenBank/DDBJ databases">
        <title>Diverse halophilic archaea isolated from saline environments.</title>
        <authorList>
            <person name="Cui H.-L."/>
        </authorList>
    </citation>
    <scope>NUCLEOTIDE SEQUENCE</scope>
    <source>
        <strain evidence="2">WLHS1</strain>
    </source>
</reference>
<proteinExistence type="predicted"/>
<protein>
    <recommendedName>
        <fullName evidence="1">Halobacterial output domain-containing protein</fullName>
    </recommendedName>
</protein>
<dbReference type="KEGG" id="sawl:NGM29_12445"/>
<evidence type="ECO:0000259" key="1">
    <source>
        <dbReference type="Pfam" id="PF18545"/>
    </source>
</evidence>